<feature type="binding site" evidence="12">
    <location>
        <begin position="11"/>
        <end position="13"/>
    </location>
    <ligand>
        <name>substrate</name>
    </ligand>
</feature>
<keyword evidence="10 12" id="KW-0630">Potassium</keyword>
<feature type="binding site" evidence="12">
    <location>
        <position position="275"/>
    </location>
    <ligand>
        <name>ATP</name>
        <dbReference type="ChEBI" id="CHEBI:30616"/>
    </ligand>
</feature>
<dbReference type="HAMAP" id="MF_01987">
    <property type="entry name" value="Ribokinase"/>
    <property type="match status" value="1"/>
</dbReference>
<dbReference type="PANTHER" id="PTHR10584">
    <property type="entry name" value="SUGAR KINASE"/>
    <property type="match status" value="1"/>
</dbReference>
<evidence type="ECO:0000256" key="1">
    <source>
        <dbReference type="ARBA" id="ARBA00005380"/>
    </source>
</evidence>
<keyword evidence="9 12" id="KW-0460">Magnesium</keyword>
<dbReference type="EMBL" id="SMGG01000003">
    <property type="protein sequence ID" value="TCK61985.1"/>
    <property type="molecule type" value="Genomic_DNA"/>
</dbReference>
<feature type="binding site" evidence="12">
    <location>
        <position position="247"/>
    </location>
    <ligand>
        <name>K(+)</name>
        <dbReference type="ChEBI" id="CHEBI:29103"/>
    </ligand>
</feature>
<comment type="pathway">
    <text evidence="12">Carbohydrate metabolism; D-ribose degradation; D-ribose 5-phosphate from beta-D-ribopyranose: step 2/2.</text>
</comment>
<dbReference type="GO" id="GO:0046872">
    <property type="term" value="F:metal ion binding"/>
    <property type="evidence" value="ECO:0007669"/>
    <property type="project" value="UniProtKB-KW"/>
</dbReference>
<comment type="similarity">
    <text evidence="12">Belongs to the carbohydrate kinase PfkB family. Ribokinase subfamily.</text>
</comment>
<keyword evidence="6 12" id="KW-0547">Nucleotide-binding</keyword>
<comment type="subunit">
    <text evidence="12">Homodimer.</text>
</comment>
<comment type="activity regulation">
    <text evidence="12">Activated by a monovalent cation that binds near, but not in, the active site. The most likely occupant of the site in vivo is potassium. Ion binding induces a conformational change that may alter substrate affinity.</text>
</comment>
<evidence type="ECO:0000256" key="3">
    <source>
        <dbReference type="ARBA" id="ARBA00016943"/>
    </source>
</evidence>
<dbReference type="GO" id="GO:0005829">
    <property type="term" value="C:cytosol"/>
    <property type="evidence" value="ECO:0007669"/>
    <property type="project" value="TreeGrafter"/>
</dbReference>
<feature type="binding site" evidence="12">
    <location>
        <position position="281"/>
    </location>
    <ligand>
        <name>K(+)</name>
        <dbReference type="ChEBI" id="CHEBI:29103"/>
    </ligand>
</feature>
<feature type="binding site" evidence="12">
    <location>
        <position position="139"/>
    </location>
    <ligand>
        <name>substrate</name>
    </ligand>
</feature>
<protein>
    <recommendedName>
        <fullName evidence="3 12">Ribokinase</fullName>
        <shortName evidence="12">RK</shortName>
        <ecNumber evidence="2 12">2.7.1.15</ecNumber>
    </recommendedName>
</protein>
<dbReference type="GO" id="GO:0004747">
    <property type="term" value="F:ribokinase activity"/>
    <property type="evidence" value="ECO:0007669"/>
    <property type="project" value="UniProtKB-UniRule"/>
</dbReference>
<feature type="binding site" evidence="12">
    <location>
        <begin position="250"/>
        <end position="251"/>
    </location>
    <ligand>
        <name>ATP</name>
        <dbReference type="ChEBI" id="CHEBI:30616"/>
    </ligand>
</feature>
<keyword evidence="5 12" id="KW-0479">Metal-binding</keyword>
<dbReference type="InterPro" id="IPR002173">
    <property type="entry name" value="Carboh/pur_kinase_PfkB_CS"/>
</dbReference>
<dbReference type="GO" id="GO:0019303">
    <property type="term" value="P:D-ribose catabolic process"/>
    <property type="evidence" value="ECO:0007669"/>
    <property type="project" value="UniProtKB-UniRule"/>
</dbReference>
<dbReference type="CDD" id="cd01174">
    <property type="entry name" value="ribokinase"/>
    <property type="match status" value="1"/>
</dbReference>
<evidence type="ECO:0000256" key="12">
    <source>
        <dbReference type="HAMAP-Rule" id="MF_01987"/>
    </source>
</evidence>
<evidence type="ECO:0000256" key="5">
    <source>
        <dbReference type="ARBA" id="ARBA00022723"/>
    </source>
</evidence>
<keyword evidence="7 12" id="KW-0418">Kinase</keyword>
<keyword evidence="15" id="KW-1185">Reference proteome</keyword>
<feature type="binding site" evidence="12">
    <location>
        <position position="284"/>
    </location>
    <ligand>
        <name>K(+)</name>
        <dbReference type="ChEBI" id="CHEBI:29103"/>
    </ligand>
</feature>
<comment type="cofactor">
    <cofactor evidence="12">
        <name>Mg(2+)</name>
        <dbReference type="ChEBI" id="CHEBI:18420"/>
    </cofactor>
    <text evidence="12">Requires a divalent cation, most likely magnesium in vivo, as an electrophilic catalyst to aid phosphoryl group transfer. It is the chelate of the metal and the nucleotide that is the actual substrate.</text>
</comment>
<accession>A0A4R1KBV2</accession>
<evidence type="ECO:0000313" key="15">
    <source>
        <dbReference type="Proteomes" id="UP000294614"/>
    </source>
</evidence>
<feature type="binding site" evidence="12">
    <location>
        <position position="286"/>
    </location>
    <ligand>
        <name>K(+)</name>
        <dbReference type="ChEBI" id="CHEBI:29103"/>
    </ligand>
</feature>
<dbReference type="Proteomes" id="UP000294614">
    <property type="component" value="Unassembled WGS sequence"/>
</dbReference>
<dbReference type="PROSITE" id="PS00584">
    <property type="entry name" value="PFKB_KINASES_2"/>
    <property type="match status" value="1"/>
</dbReference>
<keyword evidence="11 12" id="KW-0119">Carbohydrate metabolism</keyword>
<comment type="similarity">
    <text evidence="1">Belongs to the carbohydrate kinase pfkB family.</text>
</comment>
<evidence type="ECO:0000256" key="7">
    <source>
        <dbReference type="ARBA" id="ARBA00022777"/>
    </source>
</evidence>
<dbReference type="UniPathway" id="UPA00916">
    <property type="reaction ID" value="UER00889"/>
</dbReference>
<comment type="caution">
    <text evidence="12">Lacks conserved residue(s) required for the propagation of feature annotation.</text>
</comment>
<keyword evidence="4 12" id="KW-0808">Transferase</keyword>
<dbReference type="PANTHER" id="PTHR10584:SF166">
    <property type="entry name" value="RIBOKINASE"/>
    <property type="match status" value="1"/>
</dbReference>
<feature type="domain" description="Carbohydrate kinase PfkB" evidence="13">
    <location>
        <begin position="2"/>
        <end position="293"/>
    </location>
</feature>
<proteinExistence type="inferred from homology"/>
<evidence type="ECO:0000256" key="9">
    <source>
        <dbReference type="ARBA" id="ARBA00022842"/>
    </source>
</evidence>
<evidence type="ECO:0000256" key="8">
    <source>
        <dbReference type="ARBA" id="ARBA00022840"/>
    </source>
</evidence>
<feature type="binding site" evidence="12">
    <location>
        <position position="245"/>
    </location>
    <ligand>
        <name>K(+)</name>
        <dbReference type="ChEBI" id="CHEBI:29103"/>
    </ligand>
</feature>
<dbReference type="AlphaFoldDB" id="A0A4R1KBV2"/>
<dbReference type="PROSITE" id="PS00583">
    <property type="entry name" value="PFKB_KINASES_1"/>
    <property type="match status" value="1"/>
</dbReference>
<evidence type="ECO:0000313" key="14">
    <source>
        <dbReference type="EMBL" id="TCK61985.1"/>
    </source>
</evidence>
<dbReference type="InterPro" id="IPR011877">
    <property type="entry name" value="Ribokinase"/>
</dbReference>
<evidence type="ECO:0000259" key="13">
    <source>
        <dbReference type="Pfam" id="PF00294"/>
    </source>
</evidence>
<dbReference type="NCBIfam" id="TIGR02152">
    <property type="entry name" value="D_ribokin_bact"/>
    <property type="match status" value="1"/>
</dbReference>
<keyword evidence="8 12" id="KW-0067">ATP-binding</keyword>
<dbReference type="PRINTS" id="PR00990">
    <property type="entry name" value="RIBOKINASE"/>
</dbReference>
<sequence length="305" mass="31655">MSRFCVAGSINIDLVTKTSRFPKPGETMYGESFHTFTGGKGANQAVALAKLGADTAMIGLVGNDIYADDYMAYFKKLGVNTNSVKGVETSTGIAVIIVDGDGENNIIIVSGANAKVDADYILSNSDIINDSKYLLLQLEVPMDAVVQAAKCAAESGTRVILDPAPAVPLADELLKYVDIITPNETEAEILTGIRPADEAGFASAGRILIDRGVKTAVMKAGSRGAYVFSDNMLTHVEGFRVTAVDTTAAGDTFNAGLAYGLGAGMPLMKAVRFANAAAAISTTKAGAQGGMPTLAEAQSLLDTLN</sequence>
<feature type="binding site" evidence="12">
    <location>
        <position position="183"/>
    </location>
    <ligand>
        <name>ATP</name>
        <dbReference type="ChEBI" id="CHEBI:30616"/>
    </ligand>
</feature>
<dbReference type="Pfam" id="PF00294">
    <property type="entry name" value="PfkB"/>
    <property type="match status" value="1"/>
</dbReference>
<feature type="binding site" evidence="12">
    <location>
        <begin position="39"/>
        <end position="43"/>
    </location>
    <ligand>
        <name>substrate</name>
    </ligand>
</feature>
<comment type="subcellular location">
    <subcellularLocation>
        <location evidence="12">Cytoplasm</location>
    </subcellularLocation>
</comment>
<dbReference type="RefSeq" id="WP_132871696.1">
    <property type="nucleotide sequence ID" value="NZ_SMGG01000003.1"/>
</dbReference>
<comment type="catalytic activity">
    <reaction evidence="12">
        <text>D-ribose + ATP = D-ribose 5-phosphate + ADP + H(+)</text>
        <dbReference type="Rhea" id="RHEA:13697"/>
        <dbReference type="ChEBI" id="CHEBI:15378"/>
        <dbReference type="ChEBI" id="CHEBI:30616"/>
        <dbReference type="ChEBI" id="CHEBI:47013"/>
        <dbReference type="ChEBI" id="CHEBI:78346"/>
        <dbReference type="ChEBI" id="CHEBI:456216"/>
        <dbReference type="EC" id="2.7.1.15"/>
    </reaction>
</comment>
<dbReference type="GO" id="GO:0005524">
    <property type="term" value="F:ATP binding"/>
    <property type="evidence" value="ECO:0007669"/>
    <property type="project" value="UniProtKB-UniRule"/>
</dbReference>
<evidence type="ECO:0000256" key="6">
    <source>
        <dbReference type="ARBA" id="ARBA00022741"/>
    </source>
</evidence>
<evidence type="ECO:0000256" key="2">
    <source>
        <dbReference type="ARBA" id="ARBA00012035"/>
    </source>
</evidence>
<dbReference type="InterPro" id="IPR002139">
    <property type="entry name" value="Ribo/fructo_kinase"/>
</dbReference>
<dbReference type="SUPFAM" id="SSF53613">
    <property type="entry name" value="Ribokinase-like"/>
    <property type="match status" value="1"/>
</dbReference>
<evidence type="ECO:0000256" key="10">
    <source>
        <dbReference type="ARBA" id="ARBA00022958"/>
    </source>
</evidence>
<keyword evidence="12" id="KW-0963">Cytoplasm</keyword>
<dbReference type="Gene3D" id="3.40.1190.20">
    <property type="match status" value="1"/>
</dbReference>
<feature type="binding site" evidence="12">
    <location>
        <begin position="219"/>
        <end position="224"/>
    </location>
    <ligand>
        <name>ATP</name>
        <dbReference type="ChEBI" id="CHEBI:30616"/>
    </ligand>
</feature>
<evidence type="ECO:0000256" key="4">
    <source>
        <dbReference type="ARBA" id="ARBA00022679"/>
    </source>
</evidence>
<dbReference type="InterPro" id="IPR029056">
    <property type="entry name" value="Ribokinase-like"/>
</dbReference>
<reference evidence="14 15" key="1">
    <citation type="submission" date="2019-03" db="EMBL/GenBank/DDBJ databases">
        <title>Genomic Encyclopedia of Type Strains, Phase IV (KMG-IV): sequencing the most valuable type-strain genomes for metagenomic binning, comparative biology and taxonomic classification.</title>
        <authorList>
            <person name="Goeker M."/>
        </authorList>
    </citation>
    <scope>NUCLEOTIDE SEQUENCE [LARGE SCALE GENOMIC DNA]</scope>
    <source>
        <strain evidence="14 15">DSM 24984</strain>
    </source>
</reference>
<organism evidence="14 15">
    <name type="scientific">Seleniivibrio woodruffii</name>
    <dbReference type="NCBI Taxonomy" id="1078050"/>
    <lineage>
        <taxon>Bacteria</taxon>
        <taxon>Pseudomonadati</taxon>
        <taxon>Deferribacterota</taxon>
        <taxon>Deferribacteres</taxon>
        <taxon>Deferribacterales</taxon>
        <taxon>Geovibrionaceae</taxon>
        <taxon>Seleniivibrio</taxon>
    </lineage>
</organism>
<comment type="function">
    <text evidence="12">Catalyzes the phosphorylation of ribose at O-5 in a reaction requiring ATP and magnesium. The resulting D-ribose-5-phosphate can then be used either for sythesis of nucleotides, histidine, and tryptophan, or as a component of the pentose phosphate pathway.</text>
</comment>
<dbReference type="InterPro" id="IPR011611">
    <property type="entry name" value="PfkB_dom"/>
</dbReference>
<dbReference type="OrthoDB" id="9775849at2"/>
<comment type="caution">
    <text evidence="14">The sequence shown here is derived from an EMBL/GenBank/DDBJ whole genome shotgun (WGS) entry which is preliminary data.</text>
</comment>
<dbReference type="EC" id="2.7.1.15" evidence="2 12"/>
<evidence type="ECO:0000256" key="11">
    <source>
        <dbReference type="ARBA" id="ARBA00023277"/>
    </source>
</evidence>
<feature type="active site" description="Proton acceptor" evidence="12">
    <location>
        <position position="251"/>
    </location>
</feature>
<gene>
    <name evidence="12" type="primary">rbsK</name>
    <name evidence="14" type="ORF">C8D98_0493</name>
</gene>
<name>A0A4R1KBV2_9BACT</name>
<feature type="binding site" evidence="12">
    <location>
        <position position="251"/>
    </location>
    <ligand>
        <name>substrate</name>
    </ligand>
</feature>